<dbReference type="Pfam" id="PF08238">
    <property type="entry name" value="Sel1"/>
    <property type="match status" value="4"/>
</dbReference>
<reference evidence="1" key="1">
    <citation type="submission" date="2018-10" db="EMBL/GenBank/DDBJ databases">
        <title>Hidden diversity of soil giant viruses.</title>
        <authorList>
            <person name="Schulz F."/>
            <person name="Alteio L."/>
            <person name="Goudeau D."/>
            <person name="Ryan E.M."/>
            <person name="Malmstrom R.R."/>
            <person name="Blanchard J."/>
            <person name="Woyke T."/>
        </authorList>
    </citation>
    <scope>NUCLEOTIDE SEQUENCE</scope>
    <source>
        <strain evidence="1">HYV1</strain>
    </source>
</reference>
<dbReference type="PANTHER" id="PTHR11102">
    <property type="entry name" value="SEL-1-LIKE PROTEIN"/>
    <property type="match status" value="1"/>
</dbReference>
<proteinExistence type="predicted"/>
<dbReference type="EMBL" id="MK072383">
    <property type="protein sequence ID" value="AYV82498.1"/>
    <property type="molecule type" value="Genomic_DNA"/>
</dbReference>
<dbReference type="SMART" id="SM00671">
    <property type="entry name" value="SEL1"/>
    <property type="match status" value="5"/>
</dbReference>
<organism evidence="1">
    <name type="scientific">Hyperionvirus sp</name>
    <dbReference type="NCBI Taxonomy" id="2487770"/>
    <lineage>
        <taxon>Viruses</taxon>
        <taxon>Varidnaviria</taxon>
        <taxon>Bamfordvirae</taxon>
        <taxon>Nucleocytoviricota</taxon>
        <taxon>Megaviricetes</taxon>
        <taxon>Imitervirales</taxon>
        <taxon>Mimiviridae</taxon>
        <taxon>Klosneuvirinae</taxon>
    </lineage>
</organism>
<dbReference type="InterPro" id="IPR011990">
    <property type="entry name" value="TPR-like_helical_dom_sf"/>
</dbReference>
<dbReference type="PANTHER" id="PTHR11102:SF147">
    <property type="entry name" value="SEL1L ADAPTOR SUBUNIT OF ERAD E3 UBIQUITIN LIGASE"/>
    <property type="match status" value="1"/>
</dbReference>
<dbReference type="Gene3D" id="1.25.40.10">
    <property type="entry name" value="Tetratricopeptide repeat domain"/>
    <property type="match status" value="2"/>
</dbReference>
<dbReference type="GO" id="GO:0036503">
    <property type="term" value="P:ERAD pathway"/>
    <property type="evidence" value="ECO:0007669"/>
    <property type="project" value="TreeGrafter"/>
</dbReference>
<protein>
    <submittedName>
        <fullName evidence="1">Sel1 domain protein repeat-containing protein</fullName>
    </submittedName>
</protein>
<dbReference type="InterPro" id="IPR006597">
    <property type="entry name" value="Sel1-like"/>
</dbReference>
<name>A0A3G5A5P5_9VIRU</name>
<dbReference type="SUPFAM" id="SSF81901">
    <property type="entry name" value="HCP-like"/>
    <property type="match status" value="3"/>
</dbReference>
<gene>
    <name evidence="1" type="ORF">Hyperionvirus1_77</name>
</gene>
<sequence length="592" mass="67727">MEVMDQEFYGIYNWIAIEKRYTADELISIIQGTRRNYCRFMIKWSSDLEIPILSWIIKKPSGYDFSILMGNLRNHVERKYGAAALWYIEGAKNGNAECLYEHGKMYEDYFLKPRAKGMDLYKEGADLCNEHCLMGFCRMGREDKINVDLVLKYYLKGIDLGFKQCYHELAEVYDEGIIVKQDLELANKYFGEGARIGDVSCILALGERHYLKKGFVKALEYFLAGVELNNGACMSYVAKYYAEGLVVERDMKKSHELLEKGIELGDPNCLDMRISGLSPDRPNFVKLLNYGVELNNSSCAKILGQKYLKEANEEFAFKYFVIGAILQNSECMESVASFYLKGTAFYDRGNGSAWKITYGDNATALRWYYDGARLKNINCILQAALLNESYPGNKKLAVTYYEQGIQLGSSECMFYYGKFLEKSAAESKIAPDSKILMNVYSRGAALNNSKCMNGLALLYEKKGDTLTGTEKDKHYELAHEWFEKATVDNNNMEALYDRGRFLSKINKKIEALRCFHYAAHKVTGLPQEFTFRCDVAFDTIVKEKKTEIFTTYFAQEERIKELETELAFKPGGEGYKLSEKSFNQAVSAIEKK</sequence>
<dbReference type="InterPro" id="IPR050767">
    <property type="entry name" value="Sel1_AlgK"/>
</dbReference>
<evidence type="ECO:0000313" key="1">
    <source>
        <dbReference type="EMBL" id="AYV82498.1"/>
    </source>
</evidence>
<accession>A0A3G5A5P5</accession>